<sequence length="232" mass="24183">MATAAATAAAAAAPLTGAAVAPVAPPARLGANAGDTTVSRHVGAPTASDPDEFSLPSNSPVIAAFPFLQWVTPPPGSRSVLVAMSELQGVCIAACNFNMADSQLSRVLRSANLVESGISPAACSAILHELHDSRLLEVAYDGEGDFWEALAATRHLPRFCWFSSENACPSKFKARDFLDIAAGTDALCVDCETIPPSYTIIYDKIAGMTLSSSLERLVDSAQPFLFLAIIGS</sequence>
<gene>
    <name evidence="2" type="ORF">AB1Y20_022876</name>
</gene>
<organism evidence="2 3">
    <name type="scientific">Prymnesium parvum</name>
    <name type="common">Toxic golden alga</name>
    <dbReference type="NCBI Taxonomy" id="97485"/>
    <lineage>
        <taxon>Eukaryota</taxon>
        <taxon>Haptista</taxon>
        <taxon>Haptophyta</taxon>
        <taxon>Prymnesiophyceae</taxon>
        <taxon>Prymnesiales</taxon>
        <taxon>Prymnesiaceae</taxon>
        <taxon>Prymnesium</taxon>
    </lineage>
</organism>
<protein>
    <submittedName>
        <fullName evidence="2">Uncharacterized protein</fullName>
    </submittedName>
</protein>
<evidence type="ECO:0000313" key="2">
    <source>
        <dbReference type="EMBL" id="KAL1519350.1"/>
    </source>
</evidence>
<evidence type="ECO:0000256" key="1">
    <source>
        <dbReference type="SAM" id="MobiDB-lite"/>
    </source>
</evidence>
<reference evidence="2 3" key="1">
    <citation type="journal article" date="2024" name="Science">
        <title>Giant polyketide synthase enzymes in the biosynthesis of giant marine polyether toxins.</title>
        <authorList>
            <person name="Fallon T.R."/>
            <person name="Shende V.V."/>
            <person name="Wierzbicki I.H."/>
            <person name="Pendleton A.L."/>
            <person name="Watervoot N.F."/>
            <person name="Auber R.P."/>
            <person name="Gonzalez D.J."/>
            <person name="Wisecaver J.H."/>
            <person name="Moore B.S."/>
        </authorList>
    </citation>
    <scope>NUCLEOTIDE SEQUENCE [LARGE SCALE GENOMIC DNA]</scope>
    <source>
        <strain evidence="2 3">12B1</strain>
    </source>
</reference>
<evidence type="ECO:0000313" key="3">
    <source>
        <dbReference type="Proteomes" id="UP001515480"/>
    </source>
</evidence>
<accession>A0AB34JCF2</accession>
<keyword evidence="3" id="KW-1185">Reference proteome</keyword>
<feature type="region of interest" description="Disordered" evidence="1">
    <location>
        <begin position="31"/>
        <end position="53"/>
    </location>
</feature>
<comment type="caution">
    <text evidence="2">The sequence shown here is derived from an EMBL/GenBank/DDBJ whole genome shotgun (WGS) entry which is preliminary data.</text>
</comment>
<name>A0AB34JCF2_PRYPA</name>
<dbReference type="AlphaFoldDB" id="A0AB34JCF2"/>
<proteinExistence type="predicted"/>
<dbReference type="Proteomes" id="UP001515480">
    <property type="component" value="Unassembled WGS sequence"/>
</dbReference>
<dbReference type="EMBL" id="JBGBPQ010000009">
    <property type="protein sequence ID" value="KAL1519350.1"/>
    <property type="molecule type" value="Genomic_DNA"/>
</dbReference>